<evidence type="ECO:0000313" key="4">
    <source>
        <dbReference type="Proteomes" id="UP000014500"/>
    </source>
</evidence>
<dbReference type="Pfam" id="PF08240">
    <property type="entry name" value="ADH_N"/>
    <property type="match status" value="1"/>
</dbReference>
<evidence type="ECO:0000259" key="2">
    <source>
        <dbReference type="SMART" id="SM00829"/>
    </source>
</evidence>
<dbReference type="InterPro" id="IPR020843">
    <property type="entry name" value="ER"/>
</dbReference>
<dbReference type="GO" id="GO:0016491">
    <property type="term" value="F:oxidoreductase activity"/>
    <property type="evidence" value="ECO:0007669"/>
    <property type="project" value="UniProtKB-KW"/>
</dbReference>
<dbReference type="Proteomes" id="UP000014500">
    <property type="component" value="Unassembled WGS sequence"/>
</dbReference>
<dbReference type="SMART" id="SM00829">
    <property type="entry name" value="PKS_ER"/>
    <property type="match status" value="1"/>
</dbReference>
<name>T1JJC6_STRMM</name>
<reference evidence="3" key="2">
    <citation type="submission" date="2015-02" db="UniProtKB">
        <authorList>
            <consortium name="EnsemblMetazoa"/>
        </authorList>
    </citation>
    <scope>IDENTIFICATION</scope>
</reference>
<dbReference type="PANTHER" id="PTHR44054:SF1">
    <property type="entry name" value="SYNAPTIC VESICLE MEMBRANE PROTEIN VAT-1 HOMOLOG"/>
    <property type="match status" value="1"/>
</dbReference>
<reference evidence="4" key="1">
    <citation type="submission" date="2011-05" db="EMBL/GenBank/DDBJ databases">
        <authorList>
            <person name="Richards S.R."/>
            <person name="Qu J."/>
            <person name="Jiang H."/>
            <person name="Jhangiani S.N."/>
            <person name="Agravi P."/>
            <person name="Goodspeed R."/>
            <person name="Gross S."/>
            <person name="Mandapat C."/>
            <person name="Jackson L."/>
            <person name="Mathew T."/>
            <person name="Pu L."/>
            <person name="Thornton R."/>
            <person name="Saada N."/>
            <person name="Wilczek-Boney K.B."/>
            <person name="Lee S."/>
            <person name="Kovar C."/>
            <person name="Wu Y."/>
            <person name="Scherer S.E."/>
            <person name="Worley K.C."/>
            <person name="Muzny D.M."/>
            <person name="Gibbs R."/>
        </authorList>
    </citation>
    <scope>NUCLEOTIDE SEQUENCE</scope>
    <source>
        <strain evidence="4">Brora</strain>
    </source>
</reference>
<dbReference type="SUPFAM" id="SSF50129">
    <property type="entry name" value="GroES-like"/>
    <property type="match status" value="1"/>
</dbReference>
<dbReference type="AlphaFoldDB" id="T1JJC6"/>
<dbReference type="InterPro" id="IPR013154">
    <property type="entry name" value="ADH-like_N"/>
</dbReference>
<dbReference type="InterPro" id="IPR036291">
    <property type="entry name" value="NAD(P)-bd_dom_sf"/>
</dbReference>
<dbReference type="Pfam" id="PF13602">
    <property type="entry name" value="ADH_zinc_N_2"/>
    <property type="match status" value="1"/>
</dbReference>
<dbReference type="eggNOG" id="KOG1197">
    <property type="taxonomic scope" value="Eukaryota"/>
</dbReference>
<keyword evidence="4" id="KW-1185">Reference proteome</keyword>
<dbReference type="SUPFAM" id="SSF51735">
    <property type="entry name" value="NAD(P)-binding Rossmann-fold domains"/>
    <property type="match status" value="1"/>
</dbReference>
<feature type="domain" description="Enoyl reductase (ER)" evidence="2">
    <location>
        <begin position="13"/>
        <end position="340"/>
    </location>
</feature>
<dbReference type="OMA" id="MRAAVCP"/>
<dbReference type="Gene3D" id="3.90.180.10">
    <property type="entry name" value="Medium-chain alcohol dehydrogenases, catalytic domain"/>
    <property type="match status" value="1"/>
</dbReference>
<protein>
    <recommendedName>
        <fullName evidence="2">Enoyl reductase (ER) domain-containing protein</fullName>
    </recommendedName>
</protein>
<dbReference type="STRING" id="126957.T1JJC6"/>
<keyword evidence="1" id="KW-0560">Oxidoreductase</keyword>
<dbReference type="CDD" id="cd08275">
    <property type="entry name" value="MDR3"/>
    <property type="match status" value="1"/>
</dbReference>
<dbReference type="HOGENOM" id="CLU_026673_3_1_1"/>
<dbReference type="Gene3D" id="3.40.50.720">
    <property type="entry name" value="NAD(P)-binding Rossmann-like Domain"/>
    <property type="match status" value="1"/>
</dbReference>
<dbReference type="InterPro" id="IPR011032">
    <property type="entry name" value="GroES-like_sf"/>
</dbReference>
<dbReference type="EnsemblMetazoa" id="SMAR013956-RA">
    <property type="protein sequence ID" value="SMAR013956-PA"/>
    <property type="gene ID" value="SMAR013956"/>
</dbReference>
<organism evidence="3 4">
    <name type="scientific">Strigamia maritima</name>
    <name type="common">European centipede</name>
    <name type="synonym">Geophilus maritimus</name>
    <dbReference type="NCBI Taxonomy" id="126957"/>
    <lineage>
        <taxon>Eukaryota</taxon>
        <taxon>Metazoa</taxon>
        <taxon>Ecdysozoa</taxon>
        <taxon>Arthropoda</taxon>
        <taxon>Myriapoda</taxon>
        <taxon>Chilopoda</taxon>
        <taxon>Pleurostigmophora</taxon>
        <taxon>Geophilomorpha</taxon>
        <taxon>Linotaeniidae</taxon>
        <taxon>Strigamia</taxon>
    </lineage>
</organism>
<dbReference type="EMBL" id="JH431834">
    <property type="status" value="NOT_ANNOTATED_CDS"/>
    <property type="molecule type" value="Genomic_DNA"/>
</dbReference>
<evidence type="ECO:0000313" key="3">
    <source>
        <dbReference type="EnsemblMetazoa" id="SMAR013956-PA"/>
    </source>
</evidence>
<sequence>MSGGKCVVLKGFGGYEMLNTEERPDPKITLSNEVKVQVHACGVNFADIYQRQGMLVDMPKPPVVLGLECSGVVECVGNEVLSLKKGDKVMCYSSKGGLYSEKVVLPAEKCFLMPSSMTFEEGAAFLINYLTAYFTLFDIGNLQRGQTVFVHAIAGGVGCAVTQLSKSMPEITVLGTASDGKALAARANGADTVLSYSSFHEELNTRHPKGVDIFIDNLSGAEFIKSLVHIRGLGKLIHIGANSVITGEKRNFMALVRAFWGLKNVSILQLVNNNQAVCGFHLANLWETDQLRVTNTVEKLCRLYEDGVLKPQIDTTWHFNEVTTAMQRIGRRDNIGKVVITPE</sequence>
<proteinExistence type="predicted"/>
<dbReference type="PhylomeDB" id="T1JJC6"/>
<dbReference type="InterPro" id="IPR052100">
    <property type="entry name" value="SV-ATPase_mito-regulator"/>
</dbReference>
<evidence type="ECO:0000256" key="1">
    <source>
        <dbReference type="ARBA" id="ARBA00023002"/>
    </source>
</evidence>
<accession>T1JJC6</accession>
<dbReference type="PANTHER" id="PTHR44054">
    <property type="entry name" value="SYNAPTIC VESICLE MEMBRANE PROTEIN VAT-1 HOMOLOG-LIKE"/>
    <property type="match status" value="1"/>
</dbReference>